<dbReference type="Pfam" id="PF00400">
    <property type="entry name" value="WD40"/>
    <property type="match status" value="1"/>
</dbReference>
<evidence type="ECO:0000256" key="10">
    <source>
        <dbReference type="PROSITE-ProRule" id="PRU00221"/>
    </source>
</evidence>
<dbReference type="GO" id="GO:0003684">
    <property type="term" value="F:damaged DNA binding"/>
    <property type="evidence" value="ECO:0007669"/>
    <property type="project" value="InterPro"/>
</dbReference>
<dbReference type="STRING" id="1088818.A0A2H9ZXG0"/>
<evidence type="ECO:0000256" key="8">
    <source>
        <dbReference type="ARBA" id="ARBA00023204"/>
    </source>
</evidence>
<feature type="region of interest" description="Disordered" evidence="11">
    <location>
        <begin position="405"/>
        <end position="449"/>
    </location>
</feature>
<dbReference type="InterPro" id="IPR036322">
    <property type="entry name" value="WD40_repeat_dom_sf"/>
</dbReference>
<keyword evidence="4" id="KW-0677">Repeat</keyword>
<evidence type="ECO:0000256" key="1">
    <source>
        <dbReference type="ARBA" id="ARBA00004123"/>
    </source>
</evidence>
<keyword evidence="8" id="KW-0234">DNA repair</keyword>
<dbReference type="PROSITE" id="PS50294">
    <property type="entry name" value="WD_REPEATS_REGION"/>
    <property type="match status" value="1"/>
</dbReference>
<sequence>MGGASIKHGQRLQLWQVEYFWNELDERHSIRLDYNTFQKNRGKEVEPPLLAIVVRLRRLVDARVRKRQARGEPATYGRRGPASERPARRFRDFRGAWDELRGGGGRARWFTRKYYVHHMRHIAFDSSKGLIFLSFPATGVSGHMTMSCPHRVVLEHGVVPAPRRNRLTLLDYVFEREFKPHISKIKPKFVLPDKLEHVLVRFHSRRVTSLEFHPTMSSVLLFDTRNDGLLYTSSSDGTISCTDLETGIPVLLVDVNLMDGMLDSRTKMKMGEPILIHKKGSKVVGLHCNPAQPDLLLSCGNDHFGHIWDARRLDSGSSLASLAHGRVVNSAYFSPHSGSEILTTSQDNRIQVWDSIFVNKLHPRDDILATGSSRSVLIWRPEGKDEDREQLPERMKEFIIYNSGKKSSKRMFEDDSDDDFSSKETNSKQKKNGGKSNAADPGKGKTVKA</sequence>
<keyword evidence="6" id="KW-0833">Ubl conjugation pathway</keyword>
<dbReference type="Gene3D" id="2.130.10.10">
    <property type="entry name" value="YVTN repeat-like/Quinoprotein amine dehydrogenase"/>
    <property type="match status" value="1"/>
</dbReference>
<dbReference type="PROSITE" id="PS50082">
    <property type="entry name" value="WD_REPEATS_2"/>
    <property type="match status" value="1"/>
</dbReference>
<reference evidence="12 13" key="1">
    <citation type="journal article" date="2017" name="Nature">
        <title>The Apostasia genome and the evolution of orchids.</title>
        <authorList>
            <person name="Zhang G.Q."/>
            <person name="Liu K.W."/>
            <person name="Li Z."/>
            <person name="Lohaus R."/>
            <person name="Hsiao Y.Y."/>
            <person name="Niu S.C."/>
            <person name="Wang J.Y."/>
            <person name="Lin Y.C."/>
            <person name="Xu Q."/>
            <person name="Chen L.J."/>
            <person name="Yoshida K."/>
            <person name="Fujiwara S."/>
            <person name="Wang Z.W."/>
            <person name="Zhang Y.Q."/>
            <person name="Mitsuda N."/>
            <person name="Wang M."/>
            <person name="Liu G.H."/>
            <person name="Pecoraro L."/>
            <person name="Huang H.X."/>
            <person name="Xiao X.J."/>
            <person name="Lin M."/>
            <person name="Wu X.Y."/>
            <person name="Wu W.L."/>
            <person name="Chen Y.Y."/>
            <person name="Chang S.B."/>
            <person name="Sakamoto S."/>
            <person name="Ohme-Takagi M."/>
            <person name="Yagi M."/>
            <person name="Zeng S.J."/>
            <person name="Shen C.Y."/>
            <person name="Yeh C.M."/>
            <person name="Luo Y.B."/>
            <person name="Tsai W.C."/>
            <person name="Van de Peer Y."/>
            <person name="Liu Z.J."/>
        </authorList>
    </citation>
    <scope>NUCLEOTIDE SEQUENCE [LARGE SCALE GENOMIC DNA]</scope>
    <source>
        <strain evidence="13">cv. Shenzhen</strain>
        <tissue evidence="12">Stem</tissue>
    </source>
</reference>
<evidence type="ECO:0000256" key="2">
    <source>
        <dbReference type="ARBA" id="ARBA00005434"/>
    </source>
</evidence>
<keyword evidence="13" id="KW-1185">Reference proteome</keyword>
<dbReference type="SUPFAM" id="SSF50978">
    <property type="entry name" value="WD40 repeat-like"/>
    <property type="match status" value="1"/>
</dbReference>
<evidence type="ECO:0000256" key="3">
    <source>
        <dbReference type="ARBA" id="ARBA00022574"/>
    </source>
</evidence>
<dbReference type="EMBL" id="KZ453008">
    <property type="protein sequence ID" value="PKA47988.1"/>
    <property type="molecule type" value="Genomic_DNA"/>
</dbReference>
<name>A0A2H9ZXG0_9ASPA</name>
<dbReference type="Proteomes" id="UP000236161">
    <property type="component" value="Unassembled WGS sequence"/>
</dbReference>
<dbReference type="GO" id="GO:0006281">
    <property type="term" value="P:DNA repair"/>
    <property type="evidence" value="ECO:0007669"/>
    <property type="project" value="UniProtKB-KW"/>
</dbReference>
<keyword evidence="7 12" id="KW-0238">DNA-binding</keyword>
<evidence type="ECO:0000313" key="13">
    <source>
        <dbReference type="Proteomes" id="UP000236161"/>
    </source>
</evidence>
<feature type="repeat" description="WD" evidence="10">
    <location>
        <begin position="321"/>
        <end position="354"/>
    </location>
</feature>
<dbReference type="AlphaFoldDB" id="A0A2H9ZXG0"/>
<evidence type="ECO:0000256" key="9">
    <source>
        <dbReference type="ARBA" id="ARBA00023242"/>
    </source>
</evidence>
<keyword evidence="9" id="KW-0539">Nucleus</keyword>
<keyword evidence="3 10" id="KW-0853">WD repeat</keyword>
<accession>A0A2H9ZXG0</accession>
<dbReference type="PANTHER" id="PTHR15169:SF0">
    <property type="entry name" value="DNA DAMAGE-BINDING PROTEIN 2"/>
    <property type="match status" value="1"/>
</dbReference>
<proteinExistence type="inferred from homology"/>
<evidence type="ECO:0000256" key="11">
    <source>
        <dbReference type="SAM" id="MobiDB-lite"/>
    </source>
</evidence>
<evidence type="ECO:0000256" key="4">
    <source>
        <dbReference type="ARBA" id="ARBA00022737"/>
    </source>
</evidence>
<dbReference type="PANTHER" id="PTHR15169">
    <property type="entry name" value="DAMAGE-SPECIFIC DNA BINDING PROTEIN 2"/>
    <property type="match status" value="1"/>
</dbReference>
<evidence type="ECO:0000256" key="5">
    <source>
        <dbReference type="ARBA" id="ARBA00022763"/>
    </source>
</evidence>
<comment type="similarity">
    <text evidence="2">Belongs to the WD repeat DDB2/WDR76 family.</text>
</comment>
<dbReference type="SMART" id="SM00320">
    <property type="entry name" value="WD40"/>
    <property type="match status" value="3"/>
</dbReference>
<dbReference type="GO" id="GO:0009411">
    <property type="term" value="P:response to UV"/>
    <property type="evidence" value="ECO:0007669"/>
    <property type="project" value="TreeGrafter"/>
</dbReference>
<dbReference type="InterPro" id="IPR033312">
    <property type="entry name" value="DDB2"/>
</dbReference>
<evidence type="ECO:0000313" key="12">
    <source>
        <dbReference type="EMBL" id="PKA47988.1"/>
    </source>
</evidence>
<dbReference type="InterPro" id="IPR001680">
    <property type="entry name" value="WD40_rpt"/>
</dbReference>
<organism evidence="12 13">
    <name type="scientific">Apostasia shenzhenica</name>
    <dbReference type="NCBI Taxonomy" id="1088818"/>
    <lineage>
        <taxon>Eukaryota</taxon>
        <taxon>Viridiplantae</taxon>
        <taxon>Streptophyta</taxon>
        <taxon>Embryophyta</taxon>
        <taxon>Tracheophyta</taxon>
        <taxon>Spermatophyta</taxon>
        <taxon>Magnoliopsida</taxon>
        <taxon>Liliopsida</taxon>
        <taxon>Asparagales</taxon>
        <taxon>Orchidaceae</taxon>
        <taxon>Apostasioideae</taxon>
        <taxon>Apostasia</taxon>
    </lineage>
</organism>
<evidence type="ECO:0000256" key="7">
    <source>
        <dbReference type="ARBA" id="ARBA00023125"/>
    </source>
</evidence>
<comment type="subcellular location">
    <subcellularLocation>
        <location evidence="1">Nucleus</location>
    </subcellularLocation>
</comment>
<dbReference type="InterPro" id="IPR015943">
    <property type="entry name" value="WD40/YVTN_repeat-like_dom_sf"/>
</dbReference>
<protein>
    <submittedName>
        <fullName evidence="12">Protein damaged DNA-binding 2</fullName>
    </submittedName>
</protein>
<dbReference type="GO" id="GO:0080008">
    <property type="term" value="C:Cul4-RING E3 ubiquitin ligase complex"/>
    <property type="evidence" value="ECO:0007669"/>
    <property type="project" value="InterPro"/>
</dbReference>
<keyword evidence="5" id="KW-0227">DNA damage</keyword>
<dbReference type="OrthoDB" id="9890280at2759"/>
<dbReference type="GO" id="GO:0005634">
    <property type="term" value="C:nucleus"/>
    <property type="evidence" value="ECO:0007669"/>
    <property type="project" value="UniProtKB-SubCell"/>
</dbReference>
<gene>
    <name evidence="12" type="primary">DDB2</name>
    <name evidence="12" type="ORF">AXF42_Ash016335</name>
</gene>
<evidence type="ECO:0000256" key="6">
    <source>
        <dbReference type="ARBA" id="ARBA00022786"/>
    </source>
</evidence>